<name>A0A068SQ62_NEOGA</name>
<dbReference type="PANTHER" id="PTHR47506:SF7">
    <property type="entry name" value="TRANSCRIPTIONAL REGULATORY PROTEIN"/>
    <property type="match status" value="1"/>
</dbReference>
<reference evidence="7" key="1">
    <citation type="journal article" date="2014" name="BMC Genomics">
        <title>Genome sequencing of two Neorhizobium galegae strains reveals a noeT gene responsible for the unusual acetylation of the nodulation factors.</title>
        <authorList>
            <person name="Osterman J."/>
            <person name="Marsh J."/>
            <person name="Laine P.K."/>
            <person name="Zeng Z."/>
            <person name="Alatalo E."/>
            <person name="Sullivan J.T."/>
            <person name="Young J.P."/>
            <person name="Thomas-Oates J."/>
            <person name="Paulin L."/>
            <person name="Lindstrom K."/>
        </authorList>
    </citation>
    <scope>NUCLEOTIDE SEQUENCE [LARGE SCALE GENOMIC DNA]</scope>
    <source>
        <strain evidence="7">HAMBI 540</strain>
    </source>
</reference>
<dbReference type="Pfam" id="PF00440">
    <property type="entry name" value="TetR_N"/>
    <property type="match status" value="1"/>
</dbReference>
<dbReference type="OrthoDB" id="9798857at2"/>
<evidence type="ECO:0000259" key="5">
    <source>
        <dbReference type="PROSITE" id="PS50977"/>
    </source>
</evidence>
<feature type="DNA-binding region" description="H-T-H motif" evidence="4">
    <location>
        <begin position="32"/>
        <end position="51"/>
    </location>
</feature>
<evidence type="ECO:0000313" key="6">
    <source>
        <dbReference type="EMBL" id="CDN47999.1"/>
    </source>
</evidence>
<evidence type="ECO:0000256" key="2">
    <source>
        <dbReference type="ARBA" id="ARBA00023125"/>
    </source>
</evidence>
<evidence type="ECO:0000256" key="1">
    <source>
        <dbReference type="ARBA" id="ARBA00023015"/>
    </source>
</evidence>
<evidence type="ECO:0000256" key="4">
    <source>
        <dbReference type="PROSITE-ProRule" id="PRU00335"/>
    </source>
</evidence>
<keyword evidence="1" id="KW-0805">Transcription regulation</keyword>
<dbReference type="InterPro" id="IPR036271">
    <property type="entry name" value="Tet_transcr_reg_TetR-rel_C_sf"/>
</dbReference>
<dbReference type="PRINTS" id="PR00455">
    <property type="entry name" value="HTHTETR"/>
</dbReference>
<dbReference type="Gene3D" id="1.10.357.10">
    <property type="entry name" value="Tetracycline Repressor, domain 2"/>
    <property type="match status" value="1"/>
</dbReference>
<dbReference type="SUPFAM" id="SSF48498">
    <property type="entry name" value="Tetracyclin repressor-like, C-terminal domain"/>
    <property type="match status" value="1"/>
</dbReference>
<dbReference type="eggNOG" id="COG1309">
    <property type="taxonomic scope" value="Bacteria"/>
</dbReference>
<dbReference type="KEGG" id="ngg:RG540_CH18290"/>
<dbReference type="EMBL" id="HG938353">
    <property type="protein sequence ID" value="CDN47999.1"/>
    <property type="molecule type" value="Genomic_DNA"/>
</dbReference>
<keyword evidence="7" id="KW-1185">Reference proteome</keyword>
<proteinExistence type="predicted"/>
<dbReference type="HOGENOM" id="CLU_069356_28_2_5"/>
<dbReference type="AlphaFoldDB" id="A0A068SQ62"/>
<dbReference type="RefSeq" id="WP_038586896.1">
    <property type="nucleotide sequence ID" value="NZ_HG938353.1"/>
</dbReference>
<dbReference type="GO" id="GO:0003677">
    <property type="term" value="F:DNA binding"/>
    <property type="evidence" value="ECO:0007669"/>
    <property type="project" value="UniProtKB-UniRule"/>
</dbReference>
<dbReference type="SUPFAM" id="SSF46689">
    <property type="entry name" value="Homeodomain-like"/>
    <property type="match status" value="1"/>
</dbReference>
<dbReference type="Proteomes" id="UP000028181">
    <property type="component" value="Chromosome I"/>
</dbReference>
<keyword evidence="3" id="KW-0804">Transcription</keyword>
<protein>
    <submittedName>
        <fullName evidence="6">Transcriptional regulator, TetR family</fullName>
    </submittedName>
</protein>
<dbReference type="Gene3D" id="1.10.10.60">
    <property type="entry name" value="Homeodomain-like"/>
    <property type="match status" value="1"/>
</dbReference>
<dbReference type="InterPro" id="IPR001647">
    <property type="entry name" value="HTH_TetR"/>
</dbReference>
<dbReference type="PATRIC" id="fig|1028800.3.peg.1845"/>
<gene>
    <name evidence="6" type="ORF">RG540_CH18290</name>
</gene>
<dbReference type="GeneID" id="24258291"/>
<dbReference type="PANTHER" id="PTHR47506">
    <property type="entry name" value="TRANSCRIPTIONAL REGULATORY PROTEIN"/>
    <property type="match status" value="1"/>
</dbReference>
<accession>A0A068SQ62</accession>
<sequence length="210" mass="22144">MRYSPEHKQETKSKIVAAAGRVFRKEGYGGGGIEALTKAAGVTNGAFYGHFKSKSEAFRTAVLSGLEELRQGIAALKGSEQTNWLTTFVGFYLGYKRTCDLGESCALPSLSTDVMRADDDTRAAYTAELKRLVEEVAAGLPENDAPSTSAGSRKDQAIVLLAMLSGGVTLARAVSDPELSNRIAHLVGQAALRLAGPKALDSAHSGSADH</sequence>
<keyword evidence="2 4" id="KW-0238">DNA-binding</keyword>
<organism evidence="6 7">
    <name type="scientific">Neorhizobium galegae bv. orientalis str. HAMBI 540</name>
    <dbReference type="NCBI Taxonomy" id="1028800"/>
    <lineage>
        <taxon>Bacteria</taxon>
        <taxon>Pseudomonadati</taxon>
        <taxon>Pseudomonadota</taxon>
        <taxon>Alphaproteobacteria</taxon>
        <taxon>Hyphomicrobiales</taxon>
        <taxon>Rhizobiaceae</taxon>
        <taxon>Rhizobium/Agrobacterium group</taxon>
        <taxon>Neorhizobium</taxon>
    </lineage>
</organism>
<feature type="domain" description="HTH tetR-type" evidence="5">
    <location>
        <begin position="9"/>
        <end position="69"/>
    </location>
</feature>
<dbReference type="InterPro" id="IPR009057">
    <property type="entry name" value="Homeodomain-like_sf"/>
</dbReference>
<evidence type="ECO:0000313" key="7">
    <source>
        <dbReference type="Proteomes" id="UP000028181"/>
    </source>
</evidence>
<evidence type="ECO:0000256" key="3">
    <source>
        <dbReference type="ARBA" id="ARBA00023163"/>
    </source>
</evidence>
<dbReference type="PROSITE" id="PS50977">
    <property type="entry name" value="HTH_TETR_2"/>
    <property type="match status" value="1"/>
</dbReference>